<dbReference type="Pfam" id="PF00082">
    <property type="entry name" value="Peptidase_S8"/>
    <property type="match status" value="1"/>
</dbReference>
<dbReference type="InterPro" id="IPR001119">
    <property type="entry name" value="SLH_dom"/>
</dbReference>
<dbReference type="Proteomes" id="UP000282311">
    <property type="component" value="Unassembled WGS sequence"/>
</dbReference>
<protein>
    <submittedName>
        <fullName evidence="8">Peptidase S8</fullName>
    </submittedName>
</protein>
<keyword evidence="2 5" id="KW-0645">Protease</keyword>
<dbReference type="InterPro" id="IPR051048">
    <property type="entry name" value="Peptidase_S8/S53_subtilisin"/>
</dbReference>
<dbReference type="PROSITE" id="PS00137">
    <property type="entry name" value="SUBTILASE_HIS"/>
    <property type="match status" value="1"/>
</dbReference>
<dbReference type="SUPFAM" id="SSF89260">
    <property type="entry name" value="Collagen-binding domain"/>
    <property type="match status" value="2"/>
</dbReference>
<dbReference type="EMBL" id="RBAH01000018">
    <property type="protein sequence ID" value="RKN78936.1"/>
    <property type="molecule type" value="Genomic_DNA"/>
</dbReference>
<dbReference type="GO" id="GO:0004252">
    <property type="term" value="F:serine-type endopeptidase activity"/>
    <property type="evidence" value="ECO:0007669"/>
    <property type="project" value="UniProtKB-UniRule"/>
</dbReference>
<evidence type="ECO:0000313" key="9">
    <source>
        <dbReference type="Proteomes" id="UP000282311"/>
    </source>
</evidence>
<dbReference type="PROSITE" id="PS00138">
    <property type="entry name" value="SUBTILASE_SER"/>
    <property type="match status" value="1"/>
</dbReference>
<evidence type="ECO:0000256" key="1">
    <source>
        <dbReference type="ARBA" id="ARBA00011073"/>
    </source>
</evidence>
<keyword evidence="9" id="KW-1185">Reference proteome</keyword>
<evidence type="ECO:0000256" key="5">
    <source>
        <dbReference type="PROSITE-ProRule" id="PRU01240"/>
    </source>
</evidence>
<dbReference type="Pfam" id="PF00395">
    <property type="entry name" value="SLH"/>
    <property type="match status" value="3"/>
</dbReference>
<dbReference type="InterPro" id="IPR023828">
    <property type="entry name" value="Peptidase_S8_Ser-AS"/>
</dbReference>
<dbReference type="InterPro" id="IPR023827">
    <property type="entry name" value="Peptidase_S8_Asp-AS"/>
</dbReference>
<evidence type="ECO:0000256" key="4">
    <source>
        <dbReference type="ARBA" id="ARBA00022825"/>
    </source>
</evidence>
<evidence type="ECO:0000256" key="2">
    <source>
        <dbReference type="ARBA" id="ARBA00022670"/>
    </source>
</evidence>
<dbReference type="InterPro" id="IPR000209">
    <property type="entry name" value="Peptidase_S8/S53_dom"/>
</dbReference>
<dbReference type="GO" id="GO:0006508">
    <property type="term" value="P:proteolysis"/>
    <property type="evidence" value="ECO:0007669"/>
    <property type="project" value="UniProtKB-KW"/>
</dbReference>
<feature type="domain" description="SLH" evidence="7">
    <location>
        <begin position="788"/>
        <end position="851"/>
    </location>
</feature>
<keyword evidence="3 5" id="KW-0378">Hydrolase</keyword>
<dbReference type="OrthoDB" id="9798386at2"/>
<proteinExistence type="inferred from homology"/>
<name>A0A3B0C7B3_9BACL</name>
<feature type="domain" description="SLH" evidence="7">
    <location>
        <begin position="729"/>
        <end position="787"/>
    </location>
</feature>
<feature type="active site" description="Charge relay system" evidence="5">
    <location>
        <position position="318"/>
    </location>
</feature>
<feature type="active site" description="Charge relay system" evidence="5">
    <location>
        <position position="165"/>
    </location>
</feature>
<dbReference type="InterPro" id="IPR022398">
    <property type="entry name" value="Peptidase_S8_His-AS"/>
</dbReference>
<dbReference type="PRINTS" id="PR00723">
    <property type="entry name" value="SUBTILISIN"/>
</dbReference>
<organism evidence="8 9">
    <name type="scientific">Paenibacillus ginsengarvi</name>
    <dbReference type="NCBI Taxonomy" id="400777"/>
    <lineage>
        <taxon>Bacteria</taxon>
        <taxon>Bacillati</taxon>
        <taxon>Bacillota</taxon>
        <taxon>Bacilli</taxon>
        <taxon>Bacillales</taxon>
        <taxon>Paenibacillaceae</taxon>
        <taxon>Paenibacillus</taxon>
    </lineage>
</organism>
<sequence>MDSWGKIAYADGAAAGYTREKATQVADSTWIIKWSGEPTPEFYASSEIVRPYDASGTVVAKPASGRSEAEWQSHWEQAAQVSYVVPNRAVQTASAATNDPFLSKQTYLNQTHTIEAWNSVNKNESIVIAIVDTGVDLDHPDLIGNLVPGINLVNPEIPPDDDNGHGTNVAGVIAAMGNNGKGVSGMLWKAGIMPIKALETNGRGDEDKLGAGIRYAVDHGAKIVVLSVGLLRNDAYLQEIVQYAEDHQVLLVAASGNDEGRNIRYPAAYPTVLAVGGVNENNAAEERSNYGPELDLVAPWSVFTTAMEGKYEYRDGTSMAAPQVAAAAALVWAKYPEMKVSEVRNLLRQTADEIGEPGWDERTGYGLLRVDRALSEVYKTDMYEPNDQRTEAKPISFGRMVSAELSGGSDVDWFSIDIPYDGTLSMRLVSEDAPPSSVKLTHAGGRGVFAYPFNPGTPLELKVEKGMNSFAVQYDKSDESRAWTYRLACSFTIYRDPFEDNDKQYKAFKLPVRSQTVVGTFDHEGDEDWYAITFEQSGNVTVTMTPDTKRIDPVLMVQKKGEKAVTIDENSDGELETYTFEVFPGTYYLRASKLLPDPAIGEYALNIRYEPLYIDPNEPNDRPYQATVVSFDTPYEGVFDQSADIDYFKFTLTERSLVRLTVTGIPENRQLSASFQYSNLGEITKQVSVPGDRRIVMSAALDPGTYLIRLGTNQAFQNQMYKLNLHADVLSGNYTDITGHWAHDNIVELTDKGIIEGYGNYEFRPDRTISRSEAVALVVKAFGYTKKREAYFPDVPAGHWSNDAISKALQAGLVDGYPNGLFRPDGSLSRVEMAVLFAKALGINGKLRGDIPFADIDADYWALPILKQMSAEGWITGYDDGTFRPDHLTTRAEFAALLNRIMNR</sequence>
<dbReference type="InterPro" id="IPR015500">
    <property type="entry name" value="Peptidase_S8_subtilisin-rel"/>
</dbReference>
<comment type="similarity">
    <text evidence="1 5 6">Belongs to the peptidase S8 family.</text>
</comment>
<evidence type="ECO:0000313" key="8">
    <source>
        <dbReference type="EMBL" id="RKN78936.1"/>
    </source>
</evidence>
<dbReference type="Gene3D" id="3.40.50.200">
    <property type="entry name" value="Peptidase S8/S53 domain"/>
    <property type="match status" value="1"/>
</dbReference>
<comment type="caution">
    <text evidence="8">The sequence shown here is derived from an EMBL/GenBank/DDBJ whole genome shotgun (WGS) entry which is preliminary data.</text>
</comment>
<dbReference type="PROSITE" id="PS51272">
    <property type="entry name" value="SLH"/>
    <property type="match status" value="3"/>
</dbReference>
<feature type="active site" description="Charge relay system" evidence="5">
    <location>
        <position position="132"/>
    </location>
</feature>
<dbReference type="Gene3D" id="2.60.120.380">
    <property type="match status" value="3"/>
</dbReference>
<evidence type="ECO:0000259" key="7">
    <source>
        <dbReference type="PROSITE" id="PS51272"/>
    </source>
</evidence>
<gene>
    <name evidence="8" type="ORF">D7M11_22490</name>
</gene>
<dbReference type="PROSITE" id="PS51892">
    <property type="entry name" value="SUBTILASE"/>
    <property type="match status" value="1"/>
</dbReference>
<evidence type="ECO:0000256" key="3">
    <source>
        <dbReference type="ARBA" id="ARBA00022801"/>
    </source>
</evidence>
<dbReference type="AlphaFoldDB" id="A0A3B0C7B3"/>
<dbReference type="PANTHER" id="PTHR43399:SF4">
    <property type="entry name" value="CELL WALL-ASSOCIATED PROTEASE"/>
    <property type="match status" value="1"/>
</dbReference>
<dbReference type="PROSITE" id="PS00136">
    <property type="entry name" value="SUBTILASE_ASP"/>
    <property type="match status" value="1"/>
</dbReference>
<accession>A0A3B0C7B3</accession>
<dbReference type="SUPFAM" id="SSF52743">
    <property type="entry name" value="Subtilisin-like"/>
    <property type="match status" value="1"/>
</dbReference>
<dbReference type="InterPro" id="IPR036852">
    <property type="entry name" value="Peptidase_S8/S53_dom_sf"/>
</dbReference>
<reference evidence="8 9" key="1">
    <citation type="journal article" date="2007" name="Int. J. Syst. Evol. Microbiol.">
        <title>Paenibacillus ginsengarvi sp. nov., isolated from soil from ginseng cultivation.</title>
        <authorList>
            <person name="Yoon M.H."/>
            <person name="Ten L.N."/>
            <person name="Im W.T."/>
        </authorList>
    </citation>
    <scope>NUCLEOTIDE SEQUENCE [LARGE SCALE GENOMIC DNA]</scope>
    <source>
        <strain evidence="8 9">KCTC 13059</strain>
    </source>
</reference>
<dbReference type="PANTHER" id="PTHR43399">
    <property type="entry name" value="SUBTILISIN-RELATED"/>
    <property type="match status" value="1"/>
</dbReference>
<feature type="domain" description="SLH" evidence="7">
    <location>
        <begin position="853"/>
        <end position="904"/>
    </location>
</feature>
<keyword evidence="4 5" id="KW-0720">Serine protease</keyword>
<evidence type="ECO:0000256" key="6">
    <source>
        <dbReference type="RuleBase" id="RU003355"/>
    </source>
</evidence>